<gene>
    <name evidence="2" type="ORF">Nepgr_007017</name>
</gene>
<feature type="transmembrane region" description="Helical" evidence="1">
    <location>
        <begin position="64"/>
        <end position="87"/>
    </location>
</feature>
<feature type="transmembrane region" description="Helical" evidence="1">
    <location>
        <begin position="131"/>
        <end position="151"/>
    </location>
</feature>
<reference evidence="2" key="1">
    <citation type="submission" date="2023-05" db="EMBL/GenBank/DDBJ databases">
        <title>Nepenthes gracilis genome sequencing.</title>
        <authorList>
            <person name="Fukushima K."/>
        </authorList>
    </citation>
    <scope>NUCLEOTIDE SEQUENCE</scope>
    <source>
        <strain evidence="2">SING2019-196</strain>
    </source>
</reference>
<feature type="transmembrane region" description="Helical" evidence="1">
    <location>
        <begin position="12"/>
        <end position="32"/>
    </location>
</feature>
<dbReference type="PANTHER" id="PTHR33294">
    <property type="entry name" value="AWPM-19-LIKE FAMILY PROTEIN"/>
    <property type="match status" value="1"/>
</dbReference>
<keyword evidence="3" id="KW-1185">Reference proteome</keyword>
<keyword evidence="1" id="KW-0472">Membrane</keyword>
<protein>
    <submittedName>
        <fullName evidence="2">Uncharacterized protein</fullName>
    </submittedName>
</protein>
<dbReference type="PANTHER" id="PTHR33294:SF6">
    <property type="entry name" value="AWPM-19-LIKE FAMILY PROTEIN"/>
    <property type="match status" value="1"/>
</dbReference>
<dbReference type="Pfam" id="PF05512">
    <property type="entry name" value="AWPM-19"/>
    <property type="match status" value="1"/>
</dbReference>
<accession>A0AAD3S6X0</accession>
<name>A0AAD3S6X0_NEPGR</name>
<comment type="caution">
    <text evidence="2">The sequence shown here is derived from an EMBL/GenBank/DDBJ whole genome shotgun (WGS) entry which is preliminary data.</text>
</comment>
<evidence type="ECO:0000256" key="1">
    <source>
        <dbReference type="SAM" id="Phobius"/>
    </source>
</evidence>
<keyword evidence="1" id="KW-1133">Transmembrane helix</keyword>
<evidence type="ECO:0000313" key="3">
    <source>
        <dbReference type="Proteomes" id="UP001279734"/>
    </source>
</evidence>
<dbReference type="InterPro" id="IPR008390">
    <property type="entry name" value="AWPM-19"/>
</dbReference>
<evidence type="ECO:0000313" key="2">
    <source>
        <dbReference type="EMBL" id="GMH05177.1"/>
    </source>
</evidence>
<proteinExistence type="predicted"/>
<dbReference type="EMBL" id="BSYO01000005">
    <property type="protein sequence ID" value="GMH05177.1"/>
    <property type="molecule type" value="Genomic_DNA"/>
</dbReference>
<keyword evidence="1" id="KW-0812">Transmembrane</keyword>
<sequence length="153" mass="16419">MANGATKFAASSLLLLNFSMYVIVSALGGWAVNRAIDYGFIIGPELNLPAHFVPIFFPMGNSATGFFVTFALIAGVVGASSCIFGMIHLRSWSTKSSPAAATAAIIAWSLTLLAMGFACKEIGIQYRNARLKTLEAFTMILSATQLLYIWAIR</sequence>
<dbReference type="AlphaFoldDB" id="A0AAD3S6X0"/>
<dbReference type="Proteomes" id="UP001279734">
    <property type="component" value="Unassembled WGS sequence"/>
</dbReference>
<feature type="transmembrane region" description="Helical" evidence="1">
    <location>
        <begin position="99"/>
        <end position="119"/>
    </location>
</feature>
<organism evidence="2 3">
    <name type="scientific">Nepenthes gracilis</name>
    <name type="common">Slender pitcher plant</name>
    <dbReference type="NCBI Taxonomy" id="150966"/>
    <lineage>
        <taxon>Eukaryota</taxon>
        <taxon>Viridiplantae</taxon>
        <taxon>Streptophyta</taxon>
        <taxon>Embryophyta</taxon>
        <taxon>Tracheophyta</taxon>
        <taxon>Spermatophyta</taxon>
        <taxon>Magnoliopsida</taxon>
        <taxon>eudicotyledons</taxon>
        <taxon>Gunneridae</taxon>
        <taxon>Pentapetalae</taxon>
        <taxon>Caryophyllales</taxon>
        <taxon>Nepenthaceae</taxon>
        <taxon>Nepenthes</taxon>
    </lineage>
</organism>